<dbReference type="Proteomes" id="UP000234271">
    <property type="component" value="Chromosome"/>
</dbReference>
<evidence type="ECO:0000256" key="9">
    <source>
        <dbReference type="ARBA" id="ARBA00043995"/>
    </source>
</evidence>
<dbReference type="InterPro" id="IPR051199">
    <property type="entry name" value="LPS_LOS_Heptosyltrfase"/>
</dbReference>
<dbReference type="GO" id="GO:0005886">
    <property type="term" value="C:plasma membrane"/>
    <property type="evidence" value="ECO:0007669"/>
    <property type="project" value="UniProtKB-SubCell"/>
</dbReference>
<accession>A0A2N9YF55</accession>
<dbReference type="Pfam" id="PF01075">
    <property type="entry name" value="Glyco_transf_9"/>
    <property type="match status" value="1"/>
</dbReference>
<dbReference type="InterPro" id="IPR002201">
    <property type="entry name" value="Glyco_trans_9"/>
</dbReference>
<sequence>MHILLVKTSSLGDVIHTLPALQDAYTHIPTLRCDWVVEEAFKEIPTWHPAVEQVIPSAMRRWRKNIKQTLHSGQWRYFKDSLQQRHYDCIIDAQGLLKSAFLSLQAVGTRAGLSWSSAREPLASLCYQRRYKVNFNQHAIMRLRQLFAAVLGYPLPTTAPDYGIATYFQPFKLAKAAPTIIFLHGTTWASKQYPESYWFTLAGLAIQAGFQVRLPYGNAREQNTAEKIQAGDTEHIHLIPQGSLTDMAKELLQADIVIGVDTGLAHLAAALGVPAITLYGATRPAWTGTMGLHQVQLQTAFACSPCLHKQCTYTGKTPVFPACYAKLAPQYIWEQVQTLLASMEVL</sequence>
<gene>
    <name evidence="14" type="primary">waaC</name>
    <name evidence="14" type="ORF">BLE401_10645</name>
</gene>
<comment type="catalytic activity">
    <reaction evidence="13">
        <text>an alpha-Kdo-(2-&gt;4)-alpha-Kdo-(2-&gt;6)-lipid A + ADP-L-glycero-beta-D-manno-heptose = an L-alpha-D-Hep-(1-&gt;5)-[alpha-Kdo-(2-&gt;4)]-alpha-Kdo-(2-&gt;6)-lipid A + ADP + H(+)</text>
        <dbReference type="Rhea" id="RHEA:74067"/>
        <dbReference type="ChEBI" id="CHEBI:15378"/>
        <dbReference type="ChEBI" id="CHEBI:61506"/>
        <dbReference type="ChEBI" id="CHEBI:176431"/>
        <dbReference type="ChEBI" id="CHEBI:193068"/>
        <dbReference type="ChEBI" id="CHEBI:456216"/>
        <dbReference type="EC" id="2.4.99.23"/>
    </reaction>
</comment>
<evidence type="ECO:0000256" key="1">
    <source>
        <dbReference type="ARBA" id="ARBA00004515"/>
    </source>
</evidence>
<comment type="subcellular location">
    <subcellularLocation>
        <location evidence="1">Cell inner membrane</location>
        <topology evidence="1">Peripheral membrane protein</topology>
        <orientation evidence="1">Cytoplasmic side</orientation>
    </subcellularLocation>
</comment>
<comment type="similarity">
    <text evidence="9">Belongs to the glycosyltransferase 9 family.</text>
</comment>
<evidence type="ECO:0000256" key="2">
    <source>
        <dbReference type="ARBA" id="ARBA00004713"/>
    </source>
</evidence>
<evidence type="ECO:0000256" key="3">
    <source>
        <dbReference type="ARBA" id="ARBA00022475"/>
    </source>
</evidence>
<evidence type="ECO:0000256" key="8">
    <source>
        <dbReference type="ARBA" id="ARBA00023136"/>
    </source>
</evidence>
<dbReference type="KEGG" id="blep:AL038_13615"/>
<dbReference type="GO" id="GO:0005829">
    <property type="term" value="C:cytosol"/>
    <property type="evidence" value="ECO:0007669"/>
    <property type="project" value="TreeGrafter"/>
</dbReference>
<dbReference type="EC" id="2.4.99.23" evidence="10"/>
<dbReference type="OrthoDB" id="9767552at2"/>
<organism evidence="14 15">
    <name type="scientific">Beggiatoa leptomitoformis</name>
    <dbReference type="NCBI Taxonomy" id="288004"/>
    <lineage>
        <taxon>Bacteria</taxon>
        <taxon>Pseudomonadati</taxon>
        <taxon>Pseudomonadota</taxon>
        <taxon>Gammaproteobacteria</taxon>
        <taxon>Thiotrichales</taxon>
        <taxon>Thiotrichaceae</taxon>
        <taxon>Beggiatoa</taxon>
    </lineage>
</organism>
<keyword evidence="8" id="KW-0472">Membrane</keyword>
<evidence type="ECO:0000256" key="5">
    <source>
        <dbReference type="ARBA" id="ARBA00022676"/>
    </source>
</evidence>
<evidence type="ECO:0000256" key="12">
    <source>
        <dbReference type="ARBA" id="ARBA00044330"/>
    </source>
</evidence>
<reference evidence="15" key="1">
    <citation type="submission" date="2016-12" db="EMBL/GenBank/DDBJ databases">
        <title>Complete Genome Sequence of Beggiatoa leptomitiformis D-401.</title>
        <authorList>
            <person name="Fomenkov A."/>
            <person name="Vincze T."/>
            <person name="Grabovich M."/>
            <person name="Anton B.P."/>
            <person name="Dubinina G."/>
            <person name="Orlova M."/>
            <person name="Belousova E."/>
            <person name="Roberts R.J."/>
        </authorList>
    </citation>
    <scope>NUCLEOTIDE SEQUENCE [LARGE SCALE GENOMIC DNA]</scope>
    <source>
        <strain evidence="15">D-401</strain>
    </source>
</reference>
<dbReference type="EMBL" id="CP018889">
    <property type="protein sequence ID" value="AUI69112.1"/>
    <property type="molecule type" value="Genomic_DNA"/>
</dbReference>
<evidence type="ECO:0000313" key="14">
    <source>
        <dbReference type="EMBL" id="AUI69112.1"/>
    </source>
</evidence>
<keyword evidence="7" id="KW-0448">Lipopolysaccharide biosynthesis</keyword>
<evidence type="ECO:0000256" key="10">
    <source>
        <dbReference type="ARBA" id="ARBA00044041"/>
    </source>
</evidence>
<comment type="pathway">
    <text evidence="2">Bacterial outer membrane biogenesis; LPS core biosynthesis.</text>
</comment>
<evidence type="ECO:0000256" key="6">
    <source>
        <dbReference type="ARBA" id="ARBA00022679"/>
    </source>
</evidence>
<dbReference type="InterPro" id="IPR011908">
    <property type="entry name" value="LipoPS_heptosylTferase-I"/>
</dbReference>
<proteinExistence type="inferred from homology"/>
<dbReference type="AlphaFoldDB" id="A0A2N9YF55"/>
<dbReference type="PANTHER" id="PTHR30160:SF19">
    <property type="entry name" value="LIPOPOLYSACCHARIDE HEPTOSYLTRANSFERASE 1"/>
    <property type="match status" value="1"/>
</dbReference>
<dbReference type="CDD" id="cd03789">
    <property type="entry name" value="GT9_LPS_heptosyltransferase"/>
    <property type="match status" value="1"/>
</dbReference>
<evidence type="ECO:0000256" key="7">
    <source>
        <dbReference type="ARBA" id="ARBA00022985"/>
    </source>
</evidence>
<dbReference type="NCBIfam" id="TIGR02193">
    <property type="entry name" value="heptsyl_trn_I"/>
    <property type="match status" value="1"/>
</dbReference>
<evidence type="ECO:0000256" key="13">
    <source>
        <dbReference type="ARBA" id="ARBA00049201"/>
    </source>
</evidence>
<keyword evidence="6 14" id="KW-0808">Transferase</keyword>
<dbReference type="GO" id="GO:0009244">
    <property type="term" value="P:lipopolysaccharide core region biosynthetic process"/>
    <property type="evidence" value="ECO:0007669"/>
    <property type="project" value="InterPro"/>
</dbReference>
<keyword evidence="4" id="KW-0997">Cell inner membrane</keyword>
<dbReference type="STRING" id="288004.AL038_13615"/>
<dbReference type="PANTHER" id="PTHR30160">
    <property type="entry name" value="TETRAACYLDISACCHARIDE 4'-KINASE-RELATED"/>
    <property type="match status" value="1"/>
</dbReference>
<protein>
    <recommendedName>
        <fullName evidence="11">Lipopolysaccharide heptosyltransferase 1</fullName>
        <ecNumber evidence="10">2.4.99.23</ecNumber>
    </recommendedName>
    <alternativeName>
        <fullName evidence="12">ADP-heptose:lipopolysaccharide heptosyltransferase I</fullName>
    </alternativeName>
</protein>
<evidence type="ECO:0000313" key="15">
    <source>
        <dbReference type="Proteomes" id="UP000234271"/>
    </source>
</evidence>
<name>A0A2N9YF55_9GAMM</name>
<evidence type="ECO:0000256" key="4">
    <source>
        <dbReference type="ARBA" id="ARBA00022519"/>
    </source>
</evidence>
<keyword evidence="5" id="KW-0328">Glycosyltransferase</keyword>
<dbReference type="RefSeq" id="WP_062153695.1">
    <property type="nucleotide sequence ID" value="NZ_CP012373.2"/>
</dbReference>
<keyword evidence="3" id="KW-1003">Cell membrane</keyword>
<dbReference type="GO" id="GO:0008713">
    <property type="term" value="F:ADP-heptose-lipopolysaccharide heptosyltransferase activity"/>
    <property type="evidence" value="ECO:0007669"/>
    <property type="project" value="TreeGrafter"/>
</dbReference>
<evidence type="ECO:0000256" key="11">
    <source>
        <dbReference type="ARBA" id="ARBA00044190"/>
    </source>
</evidence>
<dbReference type="Gene3D" id="3.40.50.2000">
    <property type="entry name" value="Glycogen Phosphorylase B"/>
    <property type="match status" value="2"/>
</dbReference>
<dbReference type="SUPFAM" id="SSF53756">
    <property type="entry name" value="UDP-Glycosyltransferase/glycogen phosphorylase"/>
    <property type="match status" value="1"/>
</dbReference>
<keyword evidence="15" id="KW-1185">Reference proteome</keyword>